<keyword evidence="1" id="KW-1133">Transmembrane helix</keyword>
<dbReference type="EMBL" id="BRXW01000214">
    <property type="protein sequence ID" value="GMI14548.1"/>
    <property type="molecule type" value="Genomic_DNA"/>
</dbReference>
<feature type="transmembrane region" description="Helical" evidence="1">
    <location>
        <begin position="126"/>
        <end position="149"/>
    </location>
</feature>
<organism evidence="2 3">
    <name type="scientific">Triparma laevis f. longispina</name>
    <dbReference type="NCBI Taxonomy" id="1714387"/>
    <lineage>
        <taxon>Eukaryota</taxon>
        <taxon>Sar</taxon>
        <taxon>Stramenopiles</taxon>
        <taxon>Ochrophyta</taxon>
        <taxon>Bolidophyceae</taxon>
        <taxon>Parmales</taxon>
        <taxon>Triparmaceae</taxon>
        <taxon>Triparma</taxon>
    </lineage>
</organism>
<dbReference type="AlphaFoldDB" id="A0A9W7FLU9"/>
<protein>
    <submittedName>
        <fullName evidence="2">Uncharacterized protein</fullName>
    </submittedName>
</protein>
<evidence type="ECO:0000313" key="2">
    <source>
        <dbReference type="EMBL" id="GMI14548.1"/>
    </source>
</evidence>
<feature type="transmembrane region" description="Helical" evidence="1">
    <location>
        <begin position="88"/>
        <end position="106"/>
    </location>
</feature>
<proteinExistence type="predicted"/>
<sequence length="188" mass="20561">MNILLKESASVSVPLLFFNFETVACLIEEENNENCLPTSVAAIFVNNMLAFALIIRVCTYATSTKVRNATGLSNESLATFNLRTRHQFEVVLALVAFATGLFRASLIGTPVDLNEDLKVGVYYDEVYAVGAIGLISVVAVVIMEGLSLVQTSKAFSGENARFKFSNEKSKRRFDHKDITEDTIHGGAL</sequence>
<evidence type="ECO:0000313" key="3">
    <source>
        <dbReference type="Proteomes" id="UP001165122"/>
    </source>
</evidence>
<reference evidence="3" key="1">
    <citation type="journal article" date="2023" name="Commun. Biol.">
        <title>Genome analysis of Parmales, the sister group of diatoms, reveals the evolutionary specialization of diatoms from phago-mixotrophs to photoautotrophs.</title>
        <authorList>
            <person name="Ban H."/>
            <person name="Sato S."/>
            <person name="Yoshikawa S."/>
            <person name="Yamada K."/>
            <person name="Nakamura Y."/>
            <person name="Ichinomiya M."/>
            <person name="Sato N."/>
            <person name="Blanc-Mathieu R."/>
            <person name="Endo H."/>
            <person name="Kuwata A."/>
            <person name="Ogata H."/>
        </authorList>
    </citation>
    <scope>NUCLEOTIDE SEQUENCE [LARGE SCALE GENOMIC DNA]</scope>
    <source>
        <strain evidence="3">NIES 3700</strain>
    </source>
</reference>
<comment type="caution">
    <text evidence="2">The sequence shown here is derived from an EMBL/GenBank/DDBJ whole genome shotgun (WGS) entry which is preliminary data.</text>
</comment>
<keyword evidence="1" id="KW-0472">Membrane</keyword>
<keyword evidence="3" id="KW-1185">Reference proteome</keyword>
<dbReference type="Proteomes" id="UP001165122">
    <property type="component" value="Unassembled WGS sequence"/>
</dbReference>
<keyword evidence="1" id="KW-0812">Transmembrane</keyword>
<gene>
    <name evidence="2" type="ORF">TrLO_g4905</name>
</gene>
<feature type="transmembrane region" description="Helical" evidence="1">
    <location>
        <begin position="40"/>
        <end position="58"/>
    </location>
</feature>
<evidence type="ECO:0000256" key="1">
    <source>
        <dbReference type="SAM" id="Phobius"/>
    </source>
</evidence>
<name>A0A9W7FLU9_9STRA</name>
<accession>A0A9W7FLU9</accession>